<feature type="domain" description="Ig-like" evidence="2">
    <location>
        <begin position="815"/>
        <end position="884"/>
    </location>
</feature>
<accession>Q1J0Q4</accession>
<dbReference type="KEGG" id="dge:Dgeo_0628"/>
<keyword evidence="1" id="KW-0732">Signal</keyword>
<dbReference type="eggNOG" id="COG2911">
    <property type="taxonomic scope" value="Bacteria"/>
</dbReference>
<keyword evidence="4" id="KW-1185">Reference proteome</keyword>
<feature type="chain" id="PRO_5004191930" evidence="1">
    <location>
        <begin position="19"/>
        <end position="1457"/>
    </location>
</feature>
<proteinExistence type="predicted"/>
<sequence length="1457" mass="151167">MKPVTNPLLLLLTGALVACGSNTPTSTANEKPLVSVKRTDGSKVTAQTYLGANERLVINSSDTDGSISKVRWVIDGGKSGEKSGEFVDSEVKSRLELPLPNLEGGAHTLDVTVTDDKGASNSFESAFNVDATQPTLSRLTLNGKDLQPGTSLNLLLTDAAALEIVATDRRSDSDPNPLSAKILLYENGSLIASGSGTLNADLTKVGGNARSATGTSSFKIVVTDDVGNQVSSSFSINFTAAGELDTTKPTFTWLTPAGEFVPGNGNTVTLRATATRNDTDLSGGITYSATCGQVAGNVWTLDSTCTDGSKQVVTATVSVNGKVYSDTRTVTVDASAPTVQITSPEPGSTITSNPVKVSLSASDAVSGVASILLEASRDGGTYEQVGVLTSPSGEIIWAPTNGTYTLRVTATDRTGLKSSTTISNLKVQLTSSDKTPPVVSEVKVLNAAAVLRGTITVQATATDADSGVAKVELFDGGNSLGVQTSGVGNAYTFAVDTTKLSDGAHTLRAVATDNVGLRHEKTLEIQVDNTAPVLTWNVPNIVGATGTLTLTATSNEEGHITYSPTCGTMTGNVWDYRNCPDGTAATLTATATDPAGNTTVQTRTVTIDLTAPTVQITSPQDGQKFTQNPITINVSGTDNQAVDHIDVFSNNKQIGTVSGAQGSVTWAPASGSYTITAKAYDKAGNASGEARAQISVELTTTSAIIPTAAPTLTASKTASNNPTFVRGLGTLTGSATADKATVTSAQLIVDGQPNGTPTASSGSVSFNFDFDTLNEGLHDLSLRWTNSAGVSADSDKLSVYVDKTAPVVKWNIPANGSVTNTAPIKLEATATDAASGLADIAYSVNGQTVTSPWQPSSEGTFTVTATATDKVGNAASQNTTVTYDKTGPVITPTSPTNSQEFSAAPITISASATDNLTGVASMEATIQGPKDTAPMTLGVQQGSKYSAVYTPVDPGTYTVKFSALDAAGNPAPIETRTFVYNVTTPPTEKAPAPILSVVGSSPYTGNMSVNVAGNFDTNSQVDRMILQIKDRNDMVDNTTYVTSQPQASFSVDTTKFANGDLRLQVIAYTKTGLRGVSDVTTVQVKNVLNPVIAVAAPSNGASVNTPTVPVRVTLTKSGDTNYTFNPASLTIDLLDYRGQLLETRAVTNQTVTCTPSADGATYTCDTSFDMAGMPADTYTIRATATAVVDGTPQTLRTESKFTSNTVSVNPPASTIRFPAAITKTDNTRAPAKVDSSSGFFATVSDNTAVQYVEARIVGPFAEGNIETDGTKQCQASGSIVGTPVNVLLLNVPGDNLPAYQAQDVFVTNLDIDGSTYVPSNLPGQRYDLRVTVADSEGNRNIQCVPVIIDRGLSRPTYNTSVTTTPTTPNLTPGKLTYTSGTWTLSGLSNNSRVMAVFYATGKQVGTSFQASVQGNLSVSQTFSDPGTYEVKWLIEDITTGVVTTVNGGVVNVARNPE</sequence>
<organism evidence="3 4">
    <name type="scientific">Deinococcus geothermalis (strain DSM 11300 / CIP 105573 / AG-3a)</name>
    <dbReference type="NCBI Taxonomy" id="319795"/>
    <lineage>
        <taxon>Bacteria</taxon>
        <taxon>Thermotogati</taxon>
        <taxon>Deinococcota</taxon>
        <taxon>Deinococci</taxon>
        <taxon>Deinococcales</taxon>
        <taxon>Deinococcaceae</taxon>
        <taxon>Deinococcus</taxon>
    </lineage>
</organism>
<feature type="signal peptide" evidence="1">
    <location>
        <begin position="1"/>
        <end position="18"/>
    </location>
</feature>
<dbReference type="EMBL" id="CP000359">
    <property type="protein sequence ID" value="ABF44930.1"/>
    <property type="molecule type" value="Genomic_DNA"/>
</dbReference>
<dbReference type="Pfam" id="PF12245">
    <property type="entry name" value="Big_3_2"/>
    <property type="match status" value="1"/>
</dbReference>
<dbReference type="HOGENOM" id="CLU_250941_0_0_0"/>
<reference evidence="3" key="1">
    <citation type="submission" date="2006-04" db="EMBL/GenBank/DDBJ databases">
        <title>Complete sequence of chromosome of Deinococcus geothermalis DSM 11300.</title>
        <authorList>
            <consortium name="US DOE Joint Genome Institute"/>
            <person name="Copeland A."/>
            <person name="Lucas S."/>
            <person name="Lapidus A."/>
            <person name="Barry K."/>
            <person name="Detter J.C."/>
            <person name="Glavina del Rio T."/>
            <person name="Hammon N."/>
            <person name="Israni S."/>
            <person name="Dalin E."/>
            <person name="Tice H."/>
            <person name="Pitluck S."/>
            <person name="Brettin T."/>
            <person name="Bruce D."/>
            <person name="Han C."/>
            <person name="Tapia R."/>
            <person name="Saunders E."/>
            <person name="Gilna P."/>
            <person name="Schmutz J."/>
            <person name="Larimer F."/>
            <person name="Land M."/>
            <person name="Hauser L."/>
            <person name="Kyrpides N."/>
            <person name="Kim E."/>
            <person name="Daly M.J."/>
            <person name="Fredrickson J.K."/>
            <person name="Makarova K.S."/>
            <person name="Gaidamakova E.K."/>
            <person name="Zhai M."/>
            <person name="Richardson P."/>
        </authorList>
    </citation>
    <scope>NUCLEOTIDE SEQUENCE</scope>
    <source>
        <strain evidence="3">DSM 11300</strain>
    </source>
</reference>
<dbReference type="RefSeq" id="WP_011529771.1">
    <property type="nucleotide sequence ID" value="NC_008025.1"/>
</dbReference>
<name>Q1J0Q4_DEIGD</name>
<dbReference type="PROSITE" id="PS51257">
    <property type="entry name" value="PROKAR_LIPOPROTEIN"/>
    <property type="match status" value="1"/>
</dbReference>
<dbReference type="InterPro" id="IPR017868">
    <property type="entry name" value="Filamin/ABP280_repeat-like"/>
</dbReference>
<dbReference type="InterPro" id="IPR022038">
    <property type="entry name" value="Ig-like_bact"/>
</dbReference>
<protein>
    <submittedName>
        <fullName evidence="3">PKD domain protein, secreted</fullName>
    </submittedName>
</protein>
<dbReference type="Gene3D" id="2.60.40.10">
    <property type="entry name" value="Immunoglobulins"/>
    <property type="match status" value="7"/>
</dbReference>
<dbReference type="Pfam" id="PF17957">
    <property type="entry name" value="Big_7"/>
    <property type="match status" value="4"/>
</dbReference>
<gene>
    <name evidence="3" type="ordered locus">Dgeo_0628</name>
</gene>
<evidence type="ECO:0000259" key="2">
    <source>
        <dbReference type="Pfam" id="PF12245"/>
    </source>
</evidence>
<dbReference type="InterPro" id="IPR013783">
    <property type="entry name" value="Ig-like_fold"/>
</dbReference>
<evidence type="ECO:0000313" key="4">
    <source>
        <dbReference type="Proteomes" id="UP000002431"/>
    </source>
</evidence>
<dbReference type="STRING" id="319795.Dgeo_0628"/>
<evidence type="ECO:0000313" key="3">
    <source>
        <dbReference type="EMBL" id="ABF44930.1"/>
    </source>
</evidence>
<evidence type="ECO:0000256" key="1">
    <source>
        <dbReference type="SAM" id="SignalP"/>
    </source>
</evidence>
<dbReference type="PROSITE" id="PS50194">
    <property type="entry name" value="FILAMIN_REPEAT"/>
    <property type="match status" value="1"/>
</dbReference>
<dbReference type="Proteomes" id="UP000002431">
    <property type="component" value="Chromosome"/>
</dbReference>